<dbReference type="Proteomes" id="UP000294856">
    <property type="component" value="Unassembled WGS sequence"/>
</dbReference>
<dbReference type="OrthoDB" id="4690547at2"/>
<dbReference type="InterPro" id="IPR020904">
    <property type="entry name" value="Sc_DH/Rdtase_CS"/>
</dbReference>
<dbReference type="PANTHER" id="PTHR44196:SF1">
    <property type="entry name" value="DEHYDROGENASE_REDUCTASE SDR FAMILY MEMBER 7B"/>
    <property type="match status" value="1"/>
</dbReference>
<comment type="caution">
    <text evidence="4">The sequence shown here is derived from an EMBL/GenBank/DDBJ whole genome shotgun (WGS) entry which is preliminary data.</text>
</comment>
<keyword evidence="5" id="KW-1185">Reference proteome</keyword>
<comment type="similarity">
    <text evidence="1 3">Belongs to the short-chain dehydrogenases/reductases (SDR) family.</text>
</comment>
<dbReference type="PRINTS" id="PR00080">
    <property type="entry name" value="SDRFAMILY"/>
</dbReference>
<dbReference type="PROSITE" id="PS00061">
    <property type="entry name" value="ADH_SHORT"/>
    <property type="match status" value="1"/>
</dbReference>
<protein>
    <submittedName>
        <fullName evidence="4">Short-subunit dehydrogenase</fullName>
    </submittedName>
</protein>
<dbReference type="PRINTS" id="PR00081">
    <property type="entry name" value="GDHRDH"/>
</dbReference>
<gene>
    <name evidence="4" type="ORF">DFR71_6344</name>
</gene>
<dbReference type="SUPFAM" id="SSF51735">
    <property type="entry name" value="NAD(P)-binding Rossmann-fold domains"/>
    <property type="match status" value="1"/>
</dbReference>
<dbReference type="STRING" id="1210063.GCA_001612665_05655"/>
<dbReference type="GO" id="GO:0016020">
    <property type="term" value="C:membrane"/>
    <property type="evidence" value="ECO:0007669"/>
    <property type="project" value="TreeGrafter"/>
</dbReference>
<dbReference type="CDD" id="cd05233">
    <property type="entry name" value="SDR_c"/>
    <property type="match status" value="1"/>
</dbReference>
<evidence type="ECO:0000256" key="2">
    <source>
        <dbReference type="ARBA" id="ARBA00023002"/>
    </source>
</evidence>
<dbReference type="Gene3D" id="3.40.50.720">
    <property type="entry name" value="NAD(P)-binding Rossmann-like Domain"/>
    <property type="match status" value="1"/>
</dbReference>
<evidence type="ECO:0000256" key="1">
    <source>
        <dbReference type="ARBA" id="ARBA00006484"/>
    </source>
</evidence>
<evidence type="ECO:0000313" key="5">
    <source>
        <dbReference type="Proteomes" id="UP000294856"/>
    </source>
</evidence>
<dbReference type="EMBL" id="SMFR01000009">
    <property type="protein sequence ID" value="TCJ89707.1"/>
    <property type="molecule type" value="Genomic_DNA"/>
</dbReference>
<accession>A0A4R1F615</accession>
<dbReference type="GO" id="GO:0016491">
    <property type="term" value="F:oxidoreductase activity"/>
    <property type="evidence" value="ECO:0007669"/>
    <property type="project" value="UniProtKB-KW"/>
</dbReference>
<evidence type="ECO:0000256" key="3">
    <source>
        <dbReference type="RuleBase" id="RU000363"/>
    </source>
</evidence>
<dbReference type="PANTHER" id="PTHR44196">
    <property type="entry name" value="DEHYDROGENASE/REDUCTASE SDR FAMILY MEMBER 7B"/>
    <property type="match status" value="1"/>
</dbReference>
<name>A0A4R1F615_9NOCA</name>
<organism evidence="4 5">
    <name type="scientific">Nocardia alba</name>
    <dbReference type="NCBI Taxonomy" id="225051"/>
    <lineage>
        <taxon>Bacteria</taxon>
        <taxon>Bacillati</taxon>
        <taxon>Actinomycetota</taxon>
        <taxon>Actinomycetes</taxon>
        <taxon>Mycobacteriales</taxon>
        <taxon>Nocardiaceae</taxon>
        <taxon>Nocardia</taxon>
    </lineage>
</organism>
<proteinExistence type="inferred from homology"/>
<dbReference type="AlphaFoldDB" id="A0A4R1F615"/>
<dbReference type="RefSeq" id="WP_067457863.1">
    <property type="nucleotide sequence ID" value="NZ_SMFR01000009.1"/>
</dbReference>
<evidence type="ECO:0000313" key="4">
    <source>
        <dbReference type="EMBL" id="TCJ89707.1"/>
    </source>
</evidence>
<dbReference type="InterPro" id="IPR036291">
    <property type="entry name" value="NAD(P)-bd_dom_sf"/>
</dbReference>
<sequence>MRLFPFGGHRRTTAADAVVTGAGSGIGRAFAVELGRRGGRVVCSDIDPDRAAETTQLVEAAGGAALGTRCDVTVIDEVRQLAATARDWFGGSPTVVVNNAGIGAGGPVVGEFAMDDWHRTLGVNLWGVIHGCHVFAPILRAAGRGSLVNVASAAAFGAAPRMAAYNVSKAGVLALSETMSAELAGTGVGVTVLCPTGVKTNIMAADSPMDDTAEHLGGLLLRWTGRSPAAIARTTLDAVDRGDLYVVPQLEAKVLWQAKRWLPATYTRSAGLLERVVR</sequence>
<dbReference type="InterPro" id="IPR002347">
    <property type="entry name" value="SDR_fam"/>
</dbReference>
<reference evidence="4 5" key="1">
    <citation type="submission" date="2019-03" db="EMBL/GenBank/DDBJ databases">
        <title>Genomic Encyclopedia of Type Strains, Phase IV (KMG-IV): sequencing the most valuable type-strain genomes for metagenomic binning, comparative biology and taxonomic classification.</title>
        <authorList>
            <person name="Goeker M."/>
        </authorList>
    </citation>
    <scope>NUCLEOTIDE SEQUENCE [LARGE SCALE GENOMIC DNA]</scope>
    <source>
        <strain evidence="4 5">DSM 44684</strain>
    </source>
</reference>
<keyword evidence="2" id="KW-0560">Oxidoreductase</keyword>
<dbReference type="Pfam" id="PF00106">
    <property type="entry name" value="adh_short"/>
    <property type="match status" value="1"/>
</dbReference>